<evidence type="ECO:0000313" key="2">
    <source>
        <dbReference type="EMBL" id="MDP9896359.1"/>
    </source>
</evidence>
<dbReference type="EMBL" id="JAUSRD010000017">
    <property type="protein sequence ID" value="MDP9896359.1"/>
    <property type="molecule type" value="Genomic_DNA"/>
</dbReference>
<dbReference type="GO" id="GO:0006355">
    <property type="term" value="P:regulation of DNA-templated transcription"/>
    <property type="evidence" value="ECO:0007669"/>
    <property type="project" value="InterPro"/>
</dbReference>
<dbReference type="RefSeq" id="WP_307603847.1">
    <property type="nucleotide sequence ID" value="NZ_JAUSRD010000017.1"/>
</dbReference>
<proteinExistence type="predicted"/>
<gene>
    <name evidence="2" type="ORF">J2W31_005494</name>
</gene>
<evidence type="ECO:0000259" key="1">
    <source>
        <dbReference type="Pfam" id="PF01402"/>
    </source>
</evidence>
<dbReference type="InterPro" id="IPR002145">
    <property type="entry name" value="CopG"/>
</dbReference>
<dbReference type="Gene3D" id="1.10.1220.10">
    <property type="entry name" value="Met repressor-like"/>
    <property type="match status" value="1"/>
</dbReference>
<dbReference type="Pfam" id="PF01402">
    <property type="entry name" value="RHH_1"/>
    <property type="match status" value="1"/>
</dbReference>
<dbReference type="SUPFAM" id="SSF47598">
    <property type="entry name" value="Ribbon-helix-helix"/>
    <property type="match status" value="1"/>
</dbReference>
<dbReference type="InterPro" id="IPR010985">
    <property type="entry name" value="Ribbon_hlx_hlx"/>
</dbReference>
<protein>
    <submittedName>
        <fullName evidence="2">Transcriptional regulator</fullName>
    </submittedName>
</protein>
<reference evidence="2" key="1">
    <citation type="submission" date="2023-07" db="EMBL/GenBank/DDBJ databases">
        <title>Sorghum-associated microbial communities from plants grown in Nebraska, USA.</title>
        <authorList>
            <person name="Schachtman D."/>
        </authorList>
    </citation>
    <scope>NUCLEOTIDE SEQUENCE</scope>
    <source>
        <strain evidence="2">DS3754</strain>
    </source>
</reference>
<feature type="domain" description="Ribbon-helix-helix protein CopG" evidence="1">
    <location>
        <begin position="4"/>
        <end position="41"/>
    </location>
</feature>
<dbReference type="Proteomes" id="UP001242045">
    <property type="component" value="Unassembled WGS sequence"/>
</dbReference>
<organism evidence="2 3">
    <name type="scientific">Variovorax boronicumulans</name>
    <dbReference type="NCBI Taxonomy" id="436515"/>
    <lineage>
        <taxon>Bacteria</taxon>
        <taxon>Pseudomonadati</taxon>
        <taxon>Pseudomonadota</taxon>
        <taxon>Betaproteobacteria</taxon>
        <taxon>Burkholderiales</taxon>
        <taxon>Comamonadaceae</taxon>
        <taxon>Variovorax</taxon>
    </lineage>
</organism>
<dbReference type="InterPro" id="IPR013321">
    <property type="entry name" value="Arc_rbn_hlx_hlx"/>
</dbReference>
<sequence length="94" mass="10383">MSTTTIRLDDELKARIAAAAARSDKSSHAFILEALSDLVERSELDEELHRIADKRWAALQRTGESVAWEDAAAYLKARAAGKKVRRPAARRPGP</sequence>
<name>A0AAW8D7Z4_9BURK</name>
<dbReference type="AlphaFoldDB" id="A0AAW8D7Z4"/>
<evidence type="ECO:0000313" key="3">
    <source>
        <dbReference type="Proteomes" id="UP001242045"/>
    </source>
</evidence>
<comment type="caution">
    <text evidence="2">The sequence shown here is derived from an EMBL/GenBank/DDBJ whole genome shotgun (WGS) entry which is preliminary data.</text>
</comment>
<accession>A0AAW8D7Z4</accession>